<sequence>MLDKARSNVFSIFMRKIGFSVGLEHTLDRLIDFSRMYSEKDTLSYGDISRLLHEKRPIGWGLDPSNEHILDVLRSLGIVDVRKGEVAVLEAGDALGILSRTIPDDAEFRACATLVFGHSLLLADGDVFLNALASGFDVDEFSTRIASSIEHKWSVLEHYFASDQHRRLLYSAVNIEAQTSNPGSRGRRSLSQSPDLDRLNSIRPPLSAAVARPETAVTSAYLNKALPRRKAWAVSLGLVDSSGAITDRGTRLLESMMSAGYAGPGCFSLWPLQHEISSHVFSKIRSGAFPVLNSWEFLVLVGRGLDLLPSVYSNDEQRDEVFELLERIMHVYKALNQSKSIVRTELPARVAYRCIAGYATISRFLPDLPKVVEQEQLLPSPRIVARQSRIAESALSTHK</sequence>
<keyword evidence="3" id="KW-1185">Reference proteome</keyword>
<evidence type="ECO:0000313" key="2">
    <source>
        <dbReference type="EMBL" id="NZA27728.1"/>
    </source>
</evidence>
<comment type="caution">
    <text evidence="2">The sequence shown here is derived from an EMBL/GenBank/DDBJ whole genome shotgun (WGS) entry which is preliminary data.</text>
</comment>
<name>A0A853JH30_9GAMM</name>
<dbReference type="Proteomes" id="UP000578091">
    <property type="component" value="Unassembled WGS sequence"/>
</dbReference>
<feature type="compositionally biased region" description="Polar residues" evidence="1">
    <location>
        <begin position="179"/>
        <end position="194"/>
    </location>
</feature>
<gene>
    <name evidence="2" type="ORF">H0E84_15210</name>
</gene>
<dbReference type="EMBL" id="JACCKA010000085">
    <property type="protein sequence ID" value="NZA27728.1"/>
    <property type="molecule type" value="Genomic_DNA"/>
</dbReference>
<organism evidence="2 3">
    <name type="scientific">Luteimonas salinisoli</name>
    <dbReference type="NCBI Taxonomy" id="2752307"/>
    <lineage>
        <taxon>Bacteria</taxon>
        <taxon>Pseudomonadati</taxon>
        <taxon>Pseudomonadota</taxon>
        <taxon>Gammaproteobacteria</taxon>
        <taxon>Lysobacterales</taxon>
        <taxon>Lysobacteraceae</taxon>
        <taxon>Luteimonas</taxon>
    </lineage>
</organism>
<dbReference type="RefSeq" id="WP_180679494.1">
    <property type="nucleotide sequence ID" value="NZ_JACCKA010000085.1"/>
</dbReference>
<proteinExistence type="predicted"/>
<feature type="region of interest" description="Disordered" evidence="1">
    <location>
        <begin position="179"/>
        <end position="201"/>
    </location>
</feature>
<evidence type="ECO:0000256" key="1">
    <source>
        <dbReference type="SAM" id="MobiDB-lite"/>
    </source>
</evidence>
<protein>
    <submittedName>
        <fullName evidence="2">Uncharacterized protein</fullName>
    </submittedName>
</protein>
<evidence type="ECO:0000313" key="3">
    <source>
        <dbReference type="Proteomes" id="UP000578091"/>
    </source>
</evidence>
<dbReference type="AlphaFoldDB" id="A0A853JH30"/>
<accession>A0A853JH30</accession>
<reference evidence="2 3" key="1">
    <citation type="submission" date="2020-07" db="EMBL/GenBank/DDBJ databases">
        <title>Luteimonas sp. SJ-92.</title>
        <authorList>
            <person name="Huang X.-X."/>
            <person name="Xu L."/>
            <person name="Sun J.-Q."/>
        </authorList>
    </citation>
    <scope>NUCLEOTIDE SEQUENCE [LARGE SCALE GENOMIC DNA]</scope>
    <source>
        <strain evidence="2 3">SJ-92</strain>
    </source>
</reference>